<evidence type="ECO:0000256" key="5">
    <source>
        <dbReference type="SAM" id="SignalP"/>
    </source>
</evidence>
<evidence type="ECO:0000256" key="2">
    <source>
        <dbReference type="ARBA" id="ARBA00022525"/>
    </source>
</evidence>
<evidence type="ECO:0000259" key="6">
    <source>
        <dbReference type="PROSITE" id="PS50871"/>
    </source>
</evidence>
<dbReference type="SMART" id="SM00110">
    <property type="entry name" value="C1Q"/>
    <property type="match status" value="1"/>
</dbReference>
<reference evidence="8" key="1">
    <citation type="submission" date="2013-03" db="EMBL/GenBank/DDBJ databases">
        <authorList>
            <person name="Jeffery W."/>
            <person name="Warren W."/>
            <person name="Wilson R.K."/>
        </authorList>
    </citation>
    <scope>NUCLEOTIDE SEQUENCE</scope>
    <source>
        <strain evidence="8">female</strain>
    </source>
</reference>
<feature type="signal peptide" evidence="5">
    <location>
        <begin position="1"/>
        <end position="24"/>
    </location>
</feature>
<proteinExistence type="predicted"/>
<dbReference type="Ensembl" id="ENSAMXT00000037686.1">
    <property type="protein sequence ID" value="ENSAMXP00000035040.1"/>
    <property type="gene ID" value="ENSAMXG00000037125.1"/>
</dbReference>
<feature type="region of interest" description="Disordered" evidence="4">
    <location>
        <begin position="84"/>
        <end position="103"/>
    </location>
</feature>
<reference evidence="7" key="4">
    <citation type="submission" date="2025-09" db="UniProtKB">
        <authorList>
            <consortium name="Ensembl"/>
        </authorList>
    </citation>
    <scope>IDENTIFICATION</scope>
</reference>
<accession>A0A3B1IZP8</accession>
<dbReference type="Bgee" id="ENSAMXG00000037125">
    <property type="expression patterns" value="Expressed in mesonephros and 13 other cell types or tissues"/>
</dbReference>
<dbReference type="PANTHER" id="PTHR15427">
    <property type="entry name" value="EMILIN ELASTIN MICROFIBRIL INTERFACE-LOCATED PROTEIN ELASTIN MICROFIBRIL INTERFACER"/>
    <property type="match status" value="1"/>
</dbReference>
<name>A0A3B1IZP8_ASTMX</name>
<evidence type="ECO:0000313" key="7">
    <source>
        <dbReference type="Ensembl" id="ENSAMXP00000035040.1"/>
    </source>
</evidence>
<feature type="region of interest" description="Disordered" evidence="4">
    <location>
        <begin position="35"/>
        <end position="78"/>
    </location>
</feature>
<protein>
    <submittedName>
        <fullName evidence="7">Complement component 1, q subcomponent, B chain</fullName>
    </submittedName>
</protein>
<dbReference type="Pfam" id="PF00386">
    <property type="entry name" value="C1q"/>
    <property type="match status" value="1"/>
</dbReference>
<dbReference type="InterPro" id="IPR001073">
    <property type="entry name" value="C1q_dom"/>
</dbReference>
<evidence type="ECO:0000256" key="1">
    <source>
        <dbReference type="ARBA" id="ARBA00004498"/>
    </source>
</evidence>
<keyword evidence="2" id="KW-0964">Secreted</keyword>
<dbReference type="InterPro" id="IPR008983">
    <property type="entry name" value="Tumour_necrosis_fac-like_dom"/>
</dbReference>
<keyword evidence="3" id="KW-0272">Extracellular matrix</keyword>
<dbReference type="PRINTS" id="PR00007">
    <property type="entry name" value="COMPLEMNTC1Q"/>
</dbReference>
<dbReference type="Proteomes" id="UP000018467">
    <property type="component" value="Unassembled WGS sequence"/>
</dbReference>
<evidence type="ECO:0000256" key="3">
    <source>
        <dbReference type="ARBA" id="ARBA00022530"/>
    </source>
</evidence>
<evidence type="ECO:0000256" key="4">
    <source>
        <dbReference type="SAM" id="MobiDB-lite"/>
    </source>
</evidence>
<reference evidence="8" key="2">
    <citation type="journal article" date="2014" name="Nat. Commun.">
        <title>The cavefish genome reveals candidate genes for eye loss.</title>
        <authorList>
            <person name="McGaugh S.E."/>
            <person name="Gross J.B."/>
            <person name="Aken B."/>
            <person name="Blin M."/>
            <person name="Borowsky R."/>
            <person name="Chalopin D."/>
            <person name="Hinaux H."/>
            <person name="Jeffery W.R."/>
            <person name="Keene A."/>
            <person name="Ma L."/>
            <person name="Minx P."/>
            <person name="Murphy D."/>
            <person name="O'Quin K.E."/>
            <person name="Retaux S."/>
            <person name="Rohner N."/>
            <person name="Searle S.M."/>
            <person name="Stahl B.A."/>
            <person name="Tabin C."/>
            <person name="Volff J.N."/>
            <person name="Yoshizawa M."/>
            <person name="Warren W.C."/>
        </authorList>
    </citation>
    <scope>NUCLEOTIDE SEQUENCE [LARGE SCALE GENOMIC DNA]</scope>
    <source>
        <strain evidence="8">female</strain>
    </source>
</reference>
<feature type="domain" description="C1q" evidence="6">
    <location>
        <begin position="109"/>
        <end position="239"/>
    </location>
</feature>
<dbReference type="GeneTree" id="ENSGT00940000159828"/>
<reference evidence="7" key="3">
    <citation type="submission" date="2025-08" db="UniProtKB">
        <authorList>
            <consortium name="Ensembl"/>
        </authorList>
    </citation>
    <scope>IDENTIFICATION</scope>
</reference>
<keyword evidence="5" id="KW-0732">Signal</keyword>
<dbReference type="AlphaFoldDB" id="A0A3B1IZP8"/>
<evidence type="ECO:0000313" key="8">
    <source>
        <dbReference type="Proteomes" id="UP000018467"/>
    </source>
</evidence>
<dbReference type="InParanoid" id="A0A3B1IZP8"/>
<feature type="chain" id="PRO_5017322792" evidence="5">
    <location>
        <begin position="25"/>
        <end position="239"/>
    </location>
</feature>
<dbReference type="PROSITE" id="PS50871">
    <property type="entry name" value="C1Q"/>
    <property type="match status" value="1"/>
</dbReference>
<dbReference type="InterPro" id="IPR050392">
    <property type="entry name" value="Collagen/C1q_domain"/>
</dbReference>
<sequence length="239" mass="25320">MVSYLVHAVLPISILLWGVTTVFSDTCSENRGYPGVPGIPGDHGANGKDGLKGQKGDNGNKAEPVKGAKGDRGMPGNPGRAGIKGNIGMEGPPGPQGPKGQKGAIAGVPKNMRSFFSYKRSPQYRQNVIIRKPIEFDVLTSPNQDGDSLTNGEFTATLRGTYFFVYHISAASTACLNIKKNAEILVNLCDITQGVLVTSGSVVVKLEKGDKVSVQAFQNSNIISKDADSTFTGFLLFQS</sequence>
<dbReference type="PANTHER" id="PTHR15427:SF43">
    <property type="entry name" value="COMPLEMENT COMPONENT 1, Q SUBCOMPONENT, B CHAIN PRECURSOR"/>
    <property type="match status" value="1"/>
</dbReference>
<keyword evidence="8" id="KW-1185">Reference proteome</keyword>
<organism evidence="7 8">
    <name type="scientific">Astyanax mexicanus</name>
    <name type="common">Blind cave fish</name>
    <name type="synonym">Astyanax fasciatus mexicanus</name>
    <dbReference type="NCBI Taxonomy" id="7994"/>
    <lineage>
        <taxon>Eukaryota</taxon>
        <taxon>Metazoa</taxon>
        <taxon>Chordata</taxon>
        <taxon>Craniata</taxon>
        <taxon>Vertebrata</taxon>
        <taxon>Euteleostomi</taxon>
        <taxon>Actinopterygii</taxon>
        <taxon>Neopterygii</taxon>
        <taxon>Teleostei</taxon>
        <taxon>Ostariophysi</taxon>
        <taxon>Characiformes</taxon>
        <taxon>Characoidei</taxon>
        <taxon>Acestrorhamphidae</taxon>
        <taxon>Acestrorhamphinae</taxon>
        <taxon>Astyanax</taxon>
    </lineage>
</organism>
<comment type="subcellular location">
    <subcellularLocation>
        <location evidence="1">Secreted</location>
        <location evidence="1">Extracellular space</location>
        <location evidence="1">Extracellular matrix</location>
    </subcellularLocation>
</comment>
<dbReference type="STRING" id="7994.ENSAMXP00000035040"/>
<feature type="compositionally biased region" description="Basic and acidic residues" evidence="4">
    <location>
        <begin position="45"/>
        <end position="72"/>
    </location>
</feature>
<dbReference type="SUPFAM" id="SSF49842">
    <property type="entry name" value="TNF-like"/>
    <property type="match status" value="1"/>
</dbReference>
<dbReference type="Gene3D" id="2.60.120.40">
    <property type="match status" value="1"/>
</dbReference>